<dbReference type="SUPFAM" id="SSF57903">
    <property type="entry name" value="FYVE/PHD zinc finger"/>
    <property type="match status" value="1"/>
</dbReference>
<evidence type="ECO:0000313" key="6">
    <source>
        <dbReference type="Proteomes" id="UP000075714"/>
    </source>
</evidence>
<comment type="caution">
    <text evidence="5">The sequence shown here is derived from an EMBL/GenBank/DDBJ whole genome shotgun (WGS) entry which is preliminary data.</text>
</comment>
<dbReference type="Gene3D" id="3.30.40.10">
    <property type="entry name" value="Zinc/RING finger domain, C3HC4 (zinc finger)"/>
    <property type="match status" value="1"/>
</dbReference>
<dbReference type="Proteomes" id="UP000075714">
    <property type="component" value="Unassembled WGS sequence"/>
</dbReference>
<dbReference type="InterPro" id="IPR001584">
    <property type="entry name" value="Integrase_cat-core"/>
</dbReference>
<protein>
    <recommendedName>
        <fullName evidence="4">Integrase catalytic domain-containing protein</fullName>
    </recommendedName>
</protein>
<dbReference type="Gene3D" id="3.30.420.10">
    <property type="entry name" value="Ribonuclease H-like superfamily/Ribonuclease H"/>
    <property type="match status" value="1"/>
</dbReference>
<dbReference type="SMART" id="SM00249">
    <property type="entry name" value="PHD"/>
    <property type="match status" value="1"/>
</dbReference>
<dbReference type="InterPro" id="IPR019787">
    <property type="entry name" value="Znf_PHD-finger"/>
</dbReference>
<evidence type="ECO:0000256" key="2">
    <source>
        <dbReference type="ARBA" id="ARBA00022771"/>
    </source>
</evidence>
<dbReference type="InterPro" id="IPR011011">
    <property type="entry name" value="Znf_FYVE_PHD"/>
</dbReference>
<evidence type="ECO:0000313" key="5">
    <source>
        <dbReference type="EMBL" id="KXZ55384.1"/>
    </source>
</evidence>
<dbReference type="AlphaFoldDB" id="A0A150H029"/>
<dbReference type="InterPro" id="IPR012337">
    <property type="entry name" value="RNaseH-like_sf"/>
</dbReference>
<dbReference type="Pfam" id="PF00628">
    <property type="entry name" value="PHD"/>
    <property type="match status" value="1"/>
</dbReference>
<reference evidence="6" key="1">
    <citation type="journal article" date="2016" name="Nat. Commun.">
        <title>The Gonium pectorale genome demonstrates co-option of cell cycle regulation during the evolution of multicellularity.</title>
        <authorList>
            <person name="Hanschen E.R."/>
            <person name="Marriage T.N."/>
            <person name="Ferris P.J."/>
            <person name="Hamaji T."/>
            <person name="Toyoda A."/>
            <person name="Fujiyama A."/>
            <person name="Neme R."/>
            <person name="Noguchi H."/>
            <person name="Minakuchi Y."/>
            <person name="Suzuki M."/>
            <person name="Kawai-Toyooka H."/>
            <person name="Smith D.R."/>
            <person name="Sparks H."/>
            <person name="Anderson J."/>
            <person name="Bakaric R."/>
            <person name="Luria V."/>
            <person name="Karger A."/>
            <person name="Kirschner M.W."/>
            <person name="Durand P.M."/>
            <person name="Michod R.E."/>
            <person name="Nozaki H."/>
            <person name="Olson B.J."/>
        </authorList>
    </citation>
    <scope>NUCLEOTIDE SEQUENCE [LARGE SCALE GENOMIC DNA]</scope>
    <source>
        <strain evidence="6">NIES-2863</strain>
    </source>
</reference>
<accession>A0A150H029</accession>
<sequence length="398" mass="43991">MDLAGPLSQTVPRGYTYGMVAVEHFTKHLGIIPLYSKEPEVVSRFSAPAEVVTDRGGEFQGAFEQLLQQRFVDHRCTSAGHPQADGLAERMVQVVKAAICKHSMESGSSDKWDEYLPWLALAYRCSPQASTRYSPYELMSGVPPVVPPALRERMAEPLGPVGANTAEGYAIALQERALLLLLRKIVPAAAANLLAAQHRDSQRCPRALGEIQAPSARLHPRRLRVRAQSAVNNTLEMPVHDEVLRVERVGPLGMVVLIGRDGVRLRRRIEQLVPCHLPDIDPIVDPRAQRPPSDYPYEVCGSPDDGPRMLLCDACGTGSHMRCLVPQLSAVPSGQWVCPKGREKESVEYWGELVFRGTLERPRYFWLKWDGGAAESSSLVEAKKMLAATEALRIPKRG</sequence>
<feature type="domain" description="Integrase catalytic" evidence="4">
    <location>
        <begin position="1"/>
        <end position="143"/>
    </location>
</feature>
<dbReference type="GO" id="GO:0008270">
    <property type="term" value="F:zinc ion binding"/>
    <property type="evidence" value="ECO:0007669"/>
    <property type="project" value="UniProtKB-KW"/>
</dbReference>
<keyword evidence="3" id="KW-0862">Zinc</keyword>
<dbReference type="InterPro" id="IPR050951">
    <property type="entry name" value="Retrovirus_Pol_polyprotein"/>
</dbReference>
<keyword evidence="1" id="KW-0479">Metal-binding</keyword>
<name>A0A150H029_GONPE</name>
<dbReference type="EMBL" id="LSYV01000004">
    <property type="protein sequence ID" value="KXZ55384.1"/>
    <property type="molecule type" value="Genomic_DNA"/>
</dbReference>
<dbReference type="OrthoDB" id="2016337at2759"/>
<dbReference type="InterPro" id="IPR013083">
    <property type="entry name" value="Znf_RING/FYVE/PHD"/>
</dbReference>
<organism evidence="5 6">
    <name type="scientific">Gonium pectorale</name>
    <name type="common">Green alga</name>
    <dbReference type="NCBI Taxonomy" id="33097"/>
    <lineage>
        <taxon>Eukaryota</taxon>
        <taxon>Viridiplantae</taxon>
        <taxon>Chlorophyta</taxon>
        <taxon>core chlorophytes</taxon>
        <taxon>Chlorophyceae</taxon>
        <taxon>CS clade</taxon>
        <taxon>Chlamydomonadales</taxon>
        <taxon>Volvocaceae</taxon>
        <taxon>Gonium</taxon>
    </lineage>
</organism>
<dbReference type="PROSITE" id="PS50994">
    <property type="entry name" value="INTEGRASE"/>
    <property type="match status" value="1"/>
</dbReference>
<keyword evidence="2" id="KW-0863">Zinc-finger</keyword>
<dbReference type="InterPro" id="IPR001965">
    <property type="entry name" value="Znf_PHD"/>
</dbReference>
<dbReference type="STRING" id="33097.A0A150H029"/>
<dbReference type="GO" id="GO:0003676">
    <property type="term" value="F:nucleic acid binding"/>
    <property type="evidence" value="ECO:0007669"/>
    <property type="project" value="InterPro"/>
</dbReference>
<dbReference type="SUPFAM" id="SSF53098">
    <property type="entry name" value="Ribonuclease H-like"/>
    <property type="match status" value="1"/>
</dbReference>
<dbReference type="InterPro" id="IPR036397">
    <property type="entry name" value="RNaseH_sf"/>
</dbReference>
<dbReference type="PANTHER" id="PTHR37984:SF5">
    <property type="entry name" value="PROTEIN NYNRIN-LIKE"/>
    <property type="match status" value="1"/>
</dbReference>
<proteinExistence type="predicted"/>
<evidence type="ECO:0000256" key="3">
    <source>
        <dbReference type="ARBA" id="ARBA00022833"/>
    </source>
</evidence>
<evidence type="ECO:0000259" key="4">
    <source>
        <dbReference type="PROSITE" id="PS50994"/>
    </source>
</evidence>
<keyword evidence="6" id="KW-1185">Reference proteome</keyword>
<dbReference type="GO" id="GO:0015074">
    <property type="term" value="P:DNA integration"/>
    <property type="evidence" value="ECO:0007669"/>
    <property type="project" value="InterPro"/>
</dbReference>
<dbReference type="PANTHER" id="PTHR37984">
    <property type="entry name" value="PROTEIN CBG26694"/>
    <property type="match status" value="1"/>
</dbReference>
<evidence type="ECO:0000256" key="1">
    <source>
        <dbReference type="ARBA" id="ARBA00022723"/>
    </source>
</evidence>
<gene>
    <name evidence="5" type="ORF">GPECTOR_3g510</name>
</gene>